<dbReference type="AlphaFoldDB" id="A0A2C5Z480"/>
<feature type="chain" id="PRO_5012835516" description="Extracellular membrane protein CFEM domain-containing protein" evidence="2">
    <location>
        <begin position="21"/>
        <end position="771"/>
    </location>
</feature>
<accession>A0A2C5Z480</accession>
<evidence type="ECO:0000313" key="4">
    <source>
        <dbReference type="Proteomes" id="UP000224854"/>
    </source>
</evidence>
<dbReference type="Proteomes" id="UP000224854">
    <property type="component" value="Unassembled WGS sequence"/>
</dbReference>
<feature type="region of interest" description="Disordered" evidence="1">
    <location>
        <begin position="183"/>
        <end position="206"/>
    </location>
</feature>
<name>A0A2C5Z480_9HYPO</name>
<organism evidence="3 4">
    <name type="scientific">Ophiocordyceps australis</name>
    <dbReference type="NCBI Taxonomy" id="1399860"/>
    <lineage>
        <taxon>Eukaryota</taxon>
        <taxon>Fungi</taxon>
        <taxon>Dikarya</taxon>
        <taxon>Ascomycota</taxon>
        <taxon>Pezizomycotina</taxon>
        <taxon>Sordariomycetes</taxon>
        <taxon>Hypocreomycetidae</taxon>
        <taxon>Hypocreales</taxon>
        <taxon>Ophiocordycipitaceae</taxon>
        <taxon>Ophiocordyceps</taxon>
    </lineage>
</organism>
<feature type="signal peptide" evidence="2">
    <location>
        <begin position="1"/>
        <end position="20"/>
    </location>
</feature>
<feature type="region of interest" description="Disordered" evidence="1">
    <location>
        <begin position="284"/>
        <end position="338"/>
    </location>
</feature>
<dbReference type="EMBL" id="NJEU01000448">
    <property type="protein sequence ID" value="PHH74184.1"/>
    <property type="molecule type" value="Genomic_DNA"/>
</dbReference>
<keyword evidence="4" id="KW-1185">Reference proteome</keyword>
<dbReference type="OrthoDB" id="5421216at2759"/>
<keyword evidence="2" id="KW-0732">Signal</keyword>
<gene>
    <name evidence="3" type="ORF">CDD82_5053</name>
</gene>
<evidence type="ECO:0000256" key="1">
    <source>
        <dbReference type="SAM" id="MobiDB-lite"/>
    </source>
</evidence>
<comment type="caution">
    <text evidence="3">The sequence shown here is derived from an EMBL/GenBank/DDBJ whole genome shotgun (WGS) entry which is preliminary data.</text>
</comment>
<evidence type="ECO:0000256" key="2">
    <source>
        <dbReference type="SAM" id="SignalP"/>
    </source>
</evidence>
<evidence type="ECO:0000313" key="3">
    <source>
        <dbReference type="EMBL" id="PHH74184.1"/>
    </source>
</evidence>
<evidence type="ECO:0008006" key="5">
    <source>
        <dbReference type="Google" id="ProtNLM"/>
    </source>
</evidence>
<reference evidence="3 4" key="1">
    <citation type="submission" date="2017-06" db="EMBL/GenBank/DDBJ databases">
        <title>Ant-infecting Ophiocordyceps genomes reveal a high diversity of potential behavioral manipulation genes and a possible major role for enterotoxins.</title>
        <authorList>
            <person name="De Bekker C."/>
            <person name="Evans H.C."/>
            <person name="Brachmann A."/>
            <person name="Hughes D.P."/>
        </authorList>
    </citation>
    <scope>NUCLEOTIDE SEQUENCE [LARGE SCALE GENOMIC DNA]</scope>
    <source>
        <strain evidence="3 4">1348a</strain>
    </source>
</reference>
<sequence>MKGFLLGSLLLLGLGQGLSATNADAPSCVADCASRLSKQSGHVDLSTMCRDLTRQRTLFHCLMTSCHKPSYGAALGFTVSKCLEFGADISPMAPVEIHQSVGTKRQIVPTELGPAVPGASPLFSTEVLGFDHKLALAIDCRSGSDGVVTLSIAGSNPAATPEPSFSNGGFRGHGVSQASVMEAPNSLPHDSSGNLGDAKQPDCNQSTTLPSAHQTWCLCDVSSSSTVPYSFPSPSFSTSLQLPVEHNTEPFPLSTTSLGSQDLMTPTNIATTDDCKETSALGNATTIAPNQPWPSVEFSSSAQAPRLGTENCSEPTTLQWQSRPSSFVGPSPTSFANITTPAVQNQPLTTEATPCLNSSLPHDSMPASTGASASSLSPAADVGTNSSSARLSPLATTSVYSSRVSDAIGEPCSNSSSVIPWPLSSSPTPASVVPTVADEPCSNSSFIHTSFFPDSRTISAPDSTLSTPCAENVANSTLADAQARQSPVSTNCTTEAKTTMPAMHIPSATRSLYPVSANTTSVQPVSSPLSTIASTLQSSSWTSLAFQTPQWPLASSPPFPSTLVNSTSMWPSFEMPTSGPPKYTAMAQPTLEAYLPPLPAYSYDSSQLPEYSPADVVSPSPNTTQATMTTSTSSFPIIISSSSSTDMSSPPPMHSAGQPDLYEGAVVGNDGDYGQEDGRNTGIGKPMALKHARGTPLDPTGRFAVLAMSQDDSQEAMATSRPDMLGKLGASEGEADGEALVLTAAGPPILKPSLLLLHGAMLLVMARVIEG</sequence>
<protein>
    <recommendedName>
        <fullName evidence="5">Extracellular membrane protein CFEM domain-containing protein</fullName>
    </recommendedName>
</protein>
<proteinExistence type="predicted"/>
<feature type="compositionally biased region" description="Polar residues" evidence="1">
    <location>
        <begin position="310"/>
        <end position="325"/>
    </location>
</feature>
<feature type="region of interest" description="Disordered" evidence="1">
    <location>
        <begin position="352"/>
        <end position="389"/>
    </location>
</feature>